<dbReference type="Gene3D" id="1.10.287.950">
    <property type="entry name" value="Methyl-accepting chemotaxis protein"/>
    <property type="match status" value="1"/>
</dbReference>
<proteinExistence type="predicted"/>
<sequence length="355" mass="38640">MIKLLDDGNIDMNLLEISDVVDISQLQKFQDNFAIGMNCASVTVDRKGNPVTKPSSYTRFCNEFVNKSRIGQQRCADSHHRMGVEAARTGRPYIGQCHAGLIDFAAPIIINNELLGTVLGGQILNTEPQADSFRKVAQEIATSENGLVAAANNITIAQTKNINAAAEVLFIVVNSLAKNGFARIKLEAIARQLANKFVEISATLEELATSAQSVTEQQQKLNHEISQVGKFNEEINKILKSINKMATNTKILGINSSVEAAHAGQAGKGFAVVAREIQALSEYSKEIANQIMQLTGQIKSSIDSTINHSLIALDTTQAQSREVEEVAITVQKIVHLADELDNMMRSDANKSAFKF</sequence>
<protein>
    <recommendedName>
        <fullName evidence="2">Methyl-accepting transducer domain-containing protein</fullName>
    </recommendedName>
</protein>
<dbReference type="SUPFAM" id="SSF58104">
    <property type="entry name" value="Methyl-accepting chemotaxis protein (MCP) signaling domain"/>
    <property type="match status" value="1"/>
</dbReference>
<organism evidence="3">
    <name type="scientific">bioreactor metagenome</name>
    <dbReference type="NCBI Taxonomy" id="1076179"/>
    <lineage>
        <taxon>unclassified sequences</taxon>
        <taxon>metagenomes</taxon>
        <taxon>ecological metagenomes</taxon>
    </lineage>
</organism>
<feature type="domain" description="Methyl-accepting transducer" evidence="2">
    <location>
        <begin position="185"/>
        <end position="355"/>
    </location>
</feature>
<accession>A0A645A8R5</accession>
<dbReference type="GO" id="GO:0007165">
    <property type="term" value="P:signal transduction"/>
    <property type="evidence" value="ECO:0007669"/>
    <property type="project" value="UniProtKB-KW"/>
</dbReference>
<keyword evidence="1" id="KW-0807">Transducer</keyword>
<dbReference type="Pfam" id="PF10114">
    <property type="entry name" value="PocR"/>
    <property type="match status" value="1"/>
</dbReference>
<dbReference type="PANTHER" id="PTHR32089">
    <property type="entry name" value="METHYL-ACCEPTING CHEMOTAXIS PROTEIN MCPB"/>
    <property type="match status" value="1"/>
</dbReference>
<dbReference type="AlphaFoldDB" id="A0A645A8R5"/>
<dbReference type="GO" id="GO:0016020">
    <property type="term" value="C:membrane"/>
    <property type="evidence" value="ECO:0007669"/>
    <property type="project" value="InterPro"/>
</dbReference>
<evidence type="ECO:0000313" key="3">
    <source>
        <dbReference type="EMBL" id="MPM47253.1"/>
    </source>
</evidence>
<dbReference type="EMBL" id="VSSQ01011604">
    <property type="protein sequence ID" value="MPM47253.1"/>
    <property type="molecule type" value="Genomic_DNA"/>
</dbReference>
<dbReference type="InterPro" id="IPR004089">
    <property type="entry name" value="MCPsignal_dom"/>
</dbReference>
<comment type="caution">
    <text evidence="3">The sequence shown here is derived from an EMBL/GenBank/DDBJ whole genome shotgun (WGS) entry which is preliminary data.</text>
</comment>
<gene>
    <name evidence="3" type="ORF">SDC9_93961</name>
</gene>
<evidence type="ECO:0000256" key="1">
    <source>
        <dbReference type="ARBA" id="ARBA00023224"/>
    </source>
</evidence>
<name>A0A645A8R5_9ZZZZ</name>
<reference evidence="3" key="1">
    <citation type="submission" date="2019-08" db="EMBL/GenBank/DDBJ databases">
        <authorList>
            <person name="Kucharzyk K."/>
            <person name="Murdoch R.W."/>
            <person name="Higgins S."/>
            <person name="Loffler F."/>
        </authorList>
    </citation>
    <scope>NUCLEOTIDE SEQUENCE</scope>
</reference>
<evidence type="ECO:0000259" key="2">
    <source>
        <dbReference type="PROSITE" id="PS50111"/>
    </source>
</evidence>
<dbReference type="PROSITE" id="PS50111">
    <property type="entry name" value="CHEMOTAXIS_TRANSDUC_2"/>
    <property type="match status" value="1"/>
</dbReference>
<dbReference type="InterPro" id="IPR018771">
    <property type="entry name" value="PocR_dom"/>
</dbReference>
<dbReference type="PANTHER" id="PTHR32089:SF112">
    <property type="entry name" value="LYSOZYME-LIKE PROTEIN-RELATED"/>
    <property type="match status" value="1"/>
</dbReference>
<dbReference type="Pfam" id="PF00015">
    <property type="entry name" value="MCPsignal"/>
    <property type="match status" value="1"/>
</dbReference>